<evidence type="ECO:0000313" key="3">
    <source>
        <dbReference type="EMBL" id="RPA74690.1"/>
    </source>
</evidence>
<organism evidence="3 4">
    <name type="scientific">Ascobolus immersus RN42</name>
    <dbReference type="NCBI Taxonomy" id="1160509"/>
    <lineage>
        <taxon>Eukaryota</taxon>
        <taxon>Fungi</taxon>
        <taxon>Dikarya</taxon>
        <taxon>Ascomycota</taxon>
        <taxon>Pezizomycotina</taxon>
        <taxon>Pezizomycetes</taxon>
        <taxon>Pezizales</taxon>
        <taxon>Ascobolaceae</taxon>
        <taxon>Ascobolus</taxon>
    </lineage>
</organism>
<dbReference type="AlphaFoldDB" id="A0A3N4HSB5"/>
<accession>A0A3N4HSB5</accession>
<keyword evidence="2" id="KW-0812">Transmembrane</keyword>
<keyword evidence="4" id="KW-1185">Reference proteome</keyword>
<sequence>MPPEVKPTDNKPKDDKSKDGKSDEKAPATYTEWEKDDVCFLAVFLLLAVIFRAILRCRSRGFTFFAFEGPVLSFVFRFDTFAMSILLAWLWNPDVVSLCVLQLFGVEPHLIGTMGLHITPEFP</sequence>
<feature type="region of interest" description="Disordered" evidence="1">
    <location>
        <begin position="1"/>
        <end position="27"/>
    </location>
</feature>
<dbReference type="EMBL" id="ML119783">
    <property type="protein sequence ID" value="RPA74690.1"/>
    <property type="molecule type" value="Genomic_DNA"/>
</dbReference>
<keyword evidence="2" id="KW-1133">Transmembrane helix</keyword>
<keyword evidence="2" id="KW-0472">Membrane</keyword>
<reference evidence="3 4" key="1">
    <citation type="journal article" date="2018" name="Nat. Ecol. Evol.">
        <title>Pezizomycetes genomes reveal the molecular basis of ectomycorrhizal truffle lifestyle.</title>
        <authorList>
            <person name="Murat C."/>
            <person name="Payen T."/>
            <person name="Noel B."/>
            <person name="Kuo A."/>
            <person name="Morin E."/>
            <person name="Chen J."/>
            <person name="Kohler A."/>
            <person name="Krizsan K."/>
            <person name="Balestrini R."/>
            <person name="Da Silva C."/>
            <person name="Montanini B."/>
            <person name="Hainaut M."/>
            <person name="Levati E."/>
            <person name="Barry K.W."/>
            <person name="Belfiori B."/>
            <person name="Cichocki N."/>
            <person name="Clum A."/>
            <person name="Dockter R.B."/>
            <person name="Fauchery L."/>
            <person name="Guy J."/>
            <person name="Iotti M."/>
            <person name="Le Tacon F."/>
            <person name="Lindquist E.A."/>
            <person name="Lipzen A."/>
            <person name="Malagnac F."/>
            <person name="Mello A."/>
            <person name="Molinier V."/>
            <person name="Miyauchi S."/>
            <person name="Poulain J."/>
            <person name="Riccioni C."/>
            <person name="Rubini A."/>
            <person name="Sitrit Y."/>
            <person name="Splivallo R."/>
            <person name="Traeger S."/>
            <person name="Wang M."/>
            <person name="Zifcakova L."/>
            <person name="Wipf D."/>
            <person name="Zambonelli A."/>
            <person name="Paolocci F."/>
            <person name="Nowrousian M."/>
            <person name="Ottonello S."/>
            <person name="Baldrian P."/>
            <person name="Spatafora J.W."/>
            <person name="Henrissat B."/>
            <person name="Nagy L.G."/>
            <person name="Aury J.M."/>
            <person name="Wincker P."/>
            <person name="Grigoriev I.V."/>
            <person name="Bonfante P."/>
            <person name="Martin F.M."/>
        </authorList>
    </citation>
    <scope>NUCLEOTIDE SEQUENCE [LARGE SCALE GENOMIC DNA]</scope>
    <source>
        <strain evidence="3 4">RN42</strain>
    </source>
</reference>
<evidence type="ECO:0000256" key="1">
    <source>
        <dbReference type="SAM" id="MobiDB-lite"/>
    </source>
</evidence>
<name>A0A3N4HSB5_ASCIM</name>
<protein>
    <submittedName>
        <fullName evidence="3">Uncharacterized protein</fullName>
    </submittedName>
</protein>
<gene>
    <name evidence="3" type="ORF">BJ508DRAFT_312661</name>
</gene>
<dbReference type="Proteomes" id="UP000275078">
    <property type="component" value="Unassembled WGS sequence"/>
</dbReference>
<proteinExistence type="predicted"/>
<evidence type="ECO:0000313" key="4">
    <source>
        <dbReference type="Proteomes" id="UP000275078"/>
    </source>
</evidence>
<feature type="transmembrane region" description="Helical" evidence="2">
    <location>
        <begin position="38"/>
        <end position="55"/>
    </location>
</feature>
<evidence type="ECO:0000256" key="2">
    <source>
        <dbReference type="SAM" id="Phobius"/>
    </source>
</evidence>